<dbReference type="EMBL" id="JARBJD010000357">
    <property type="protein sequence ID" value="KAK2943203.1"/>
    <property type="molecule type" value="Genomic_DNA"/>
</dbReference>
<evidence type="ECO:0000313" key="2">
    <source>
        <dbReference type="EMBL" id="KAK2943203.1"/>
    </source>
</evidence>
<comment type="caution">
    <text evidence="2">The sequence shown here is derived from an EMBL/GenBank/DDBJ whole genome shotgun (WGS) entry which is preliminary data.</text>
</comment>
<evidence type="ECO:0000256" key="1">
    <source>
        <dbReference type="SAM" id="MobiDB-lite"/>
    </source>
</evidence>
<reference evidence="2 3" key="1">
    <citation type="journal article" date="2022" name="bioRxiv">
        <title>Genomics of Preaxostyla Flagellates Illuminates Evolutionary Transitions and the Path Towards Mitochondrial Loss.</title>
        <authorList>
            <person name="Novak L.V.F."/>
            <person name="Treitli S.C."/>
            <person name="Pyrih J."/>
            <person name="Halakuc P."/>
            <person name="Pipaliya S.V."/>
            <person name="Vacek V."/>
            <person name="Brzon O."/>
            <person name="Soukal P."/>
            <person name="Eme L."/>
            <person name="Dacks J.B."/>
            <person name="Karnkowska A."/>
            <person name="Elias M."/>
            <person name="Hampl V."/>
        </authorList>
    </citation>
    <scope>NUCLEOTIDE SEQUENCE [LARGE SCALE GENOMIC DNA]</scope>
    <source>
        <strain evidence="2">NAU3</strain>
        <tissue evidence="2">Gut</tissue>
    </source>
</reference>
<dbReference type="Proteomes" id="UP001281761">
    <property type="component" value="Unassembled WGS sequence"/>
</dbReference>
<proteinExistence type="predicted"/>
<feature type="region of interest" description="Disordered" evidence="1">
    <location>
        <begin position="146"/>
        <end position="187"/>
    </location>
</feature>
<sequence length="210" mass="24937">MQTVRCRHQPHTHLGLLSSLFLIILSSLLSFSLQLIRFHFGLRSHIDNEHHSTSSDKKNEELKEDSFSLTRRCGFALARIEKSVLMLEKRVGGKMDCDSKTQLIQEKIGGMIVRHFRSSIQSCEKEIGSIGIDLAAVRREMEQEREKAKREMDDKMRQMEMREKEREMASRRAEEERQREFARKMRDLEETKRMNEKWIEEGRQRKGREE</sequence>
<protein>
    <submittedName>
        <fullName evidence="2">Uncharacterized protein</fullName>
    </submittedName>
</protein>
<keyword evidence="3" id="KW-1185">Reference proteome</keyword>
<organism evidence="2 3">
    <name type="scientific">Blattamonas nauphoetae</name>
    <dbReference type="NCBI Taxonomy" id="2049346"/>
    <lineage>
        <taxon>Eukaryota</taxon>
        <taxon>Metamonada</taxon>
        <taxon>Preaxostyla</taxon>
        <taxon>Oxymonadida</taxon>
        <taxon>Blattamonas</taxon>
    </lineage>
</organism>
<evidence type="ECO:0000313" key="3">
    <source>
        <dbReference type="Proteomes" id="UP001281761"/>
    </source>
</evidence>
<name>A0ABQ9WV64_9EUKA</name>
<gene>
    <name evidence="2" type="ORF">BLNAU_21883</name>
</gene>
<accession>A0ABQ9WV64</accession>